<keyword evidence="6" id="KW-0963">Cytoplasm</keyword>
<keyword evidence="5" id="KW-0343">GTPase activation</keyword>
<dbReference type="KEGG" id="epa:110242577"/>
<evidence type="ECO:0000256" key="10">
    <source>
        <dbReference type="ARBA" id="ARBA00046045"/>
    </source>
</evidence>
<dbReference type="InterPro" id="IPR043039">
    <property type="entry name" value="TBC1D7_dom2"/>
</dbReference>
<evidence type="ECO:0000256" key="5">
    <source>
        <dbReference type="ARBA" id="ARBA00022468"/>
    </source>
</evidence>
<dbReference type="GO" id="GO:0005829">
    <property type="term" value="C:cytosol"/>
    <property type="evidence" value="ECO:0007669"/>
    <property type="project" value="UniProtKB-SubCell"/>
</dbReference>
<evidence type="ECO:0000256" key="7">
    <source>
        <dbReference type="ARBA" id="ARBA00023136"/>
    </source>
</evidence>
<dbReference type="Pfam" id="PF00566">
    <property type="entry name" value="RabGAP-TBC"/>
    <property type="match status" value="1"/>
</dbReference>
<dbReference type="PROSITE" id="PS50086">
    <property type="entry name" value="TBC_RABGAP"/>
    <property type="match status" value="1"/>
</dbReference>
<keyword evidence="9" id="KW-0968">Cytoplasmic vesicle</keyword>
<evidence type="ECO:0000256" key="4">
    <source>
        <dbReference type="ARBA" id="ARBA00015455"/>
    </source>
</evidence>
<dbReference type="OMA" id="VMHTMWL"/>
<evidence type="ECO:0000256" key="6">
    <source>
        <dbReference type="ARBA" id="ARBA00022490"/>
    </source>
</evidence>
<dbReference type="Proteomes" id="UP000887567">
    <property type="component" value="Unplaced"/>
</dbReference>
<name>A0A913XH17_EXADI</name>
<organism evidence="12 13">
    <name type="scientific">Exaiptasia diaphana</name>
    <name type="common">Tropical sea anemone</name>
    <name type="synonym">Aiptasia pulchella</name>
    <dbReference type="NCBI Taxonomy" id="2652724"/>
    <lineage>
        <taxon>Eukaryota</taxon>
        <taxon>Metazoa</taxon>
        <taxon>Cnidaria</taxon>
        <taxon>Anthozoa</taxon>
        <taxon>Hexacorallia</taxon>
        <taxon>Actiniaria</taxon>
        <taxon>Aiptasiidae</taxon>
        <taxon>Exaiptasia</taxon>
    </lineage>
</organism>
<protein>
    <recommendedName>
        <fullName evidence="4">TBC1 domain family member 7</fullName>
    </recommendedName>
</protein>
<dbReference type="RefSeq" id="XP_020904249.1">
    <property type="nucleotide sequence ID" value="XM_021048590.2"/>
</dbReference>
<dbReference type="Gene3D" id="1.10.10.750">
    <property type="entry name" value="Ypt/Rab-GAP domain of gyp1p, domain 1"/>
    <property type="match status" value="1"/>
</dbReference>
<dbReference type="GeneID" id="110242577"/>
<dbReference type="GO" id="GO:0005765">
    <property type="term" value="C:lysosomal membrane"/>
    <property type="evidence" value="ECO:0007669"/>
    <property type="project" value="UniProtKB-SubCell"/>
</dbReference>
<dbReference type="GO" id="GO:0031410">
    <property type="term" value="C:cytoplasmic vesicle"/>
    <property type="evidence" value="ECO:0007669"/>
    <property type="project" value="UniProtKB-SubCell"/>
</dbReference>
<keyword evidence="13" id="KW-1185">Reference proteome</keyword>
<keyword evidence="7" id="KW-0472">Membrane</keyword>
<dbReference type="EnsemblMetazoa" id="XM_021048590.2">
    <property type="protein sequence ID" value="XP_020904249.1"/>
    <property type="gene ID" value="LOC110242577"/>
</dbReference>
<accession>A0A913XH17</accession>
<dbReference type="PANTHER" id="PTHR13530">
    <property type="entry name" value="TBC1 DOMAIN FAMILY MEMBER 7"/>
    <property type="match status" value="1"/>
</dbReference>
<dbReference type="SUPFAM" id="SSF47923">
    <property type="entry name" value="Ypt/Rab-GAP domain of gyp1p"/>
    <property type="match status" value="2"/>
</dbReference>
<reference evidence="12" key="1">
    <citation type="submission" date="2022-11" db="UniProtKB">
        <authorList>
            <consortium name="EnsemblMetazoa"/>
        </authorList>
    </citation>
    <scope>IDENTIFICATION</scope>
</reference>
<evidence type="ECO:0000256" key="1">
    <source>
        <dbReference type="ARBA" id="ARBA00004514"/>
    </source>
</evidence>
<sequence>MADRDGRNFRSFYYDTLGLKNVEQKKALEILLKDEEIDVDRVATFSCKFSLPAVFRPHVWKILLGILSPYQAAHSYMTQQRTEQFHDLKKALIVINQIDSQNADLGELITKMYLMQEGGYRVNTVSEELKTQVRILHAVVNVFADMFEDEVDLYWLSIKFVQIQKQFINQWETLLKIIEHYIQTEDNSLWRHLQSLNAFEHLPYKRWFESSFSEDLPDSCMERIWDKVVAGSSRILGIVGVALLIVYRHQLLSIKESQAFLQVFNKPCPENACVIVASKAMELWDKHGSTINSEPLQVKPTQGS</sequence>
<dbReference type="Gene3D" id="1.10.8.680">
    <property type="entry name" value="Ypt/Rab-GAP domain of gyp1p, domain 2"/>
    <property type="match status" value="1"/>
</dbReference>
<dbReference type="InterPro" id="IPR035969">
    <property type="entry name" value="Rab-GAP_TBC_sf"/>
</dbReference>
<dbReference type="OrthoDB" id="18718at2759"/>
<evidence type="ECO:0000256" key="9">
    <source>
        <dbReference type="ARBA" id="ARBA00023329"/>
    </source>
</evidence>
<proteinExistence type="predicted"/>
<evidence type="ECO:0000313" key="12">
    <source>
        <dbReference type="EnsemblMetazoa" id="XP_020904249.1"/>
    </source>
</evidence>
<evidence type="ECO:0000259" key="11">
    <source>
        <dbReference type="PROSITE" id="PS50086"/>
    </source>
</evidence>
<comment type="subcellular location">
    <subcellularLocation>
        <location evidence="1">Cytoplasm</location>
        <location evidence="1">Cytosol</location>
    </subcellularLocation>
    <subcellularLocation>
        <location evidence="2">Cytoplasmic vesicle</location>
    </subcellularLocation>
    <subcellularLocation>
        <location evidence="3">Lysosome membrane</location>
    </subcellularLocation>
</comment>
<dbReference type="InterPro" id="IPR000195">
    <property type="entry name" value="Rab-GAP-TBC_dom"/>
</dbReference>
<keyword evidence="8" id="KW-0458">Lysosome</keyword>
<feature type="domain" description="Rab-GAP TBC" evidence="11">
    <location>
        <begin position="50"/>
        <end position="232"/>
    </location>
</feature>
<dbReference type="InterPro" id="IPR039842">
    <property type="entry name" value="TBC1D7"/>
</dbReference>
<dbReference type="GO" id="GO:0005096">
    <property type="term" value="F:GTPase activator activity"/>
    <property type="evidence" value="ECO:0007669"/>
    <property type="project" value="UniProtKB-KW"/>
</dbReference>
<evidence type="ECO:0000256" key="8">
    <source>
        <dbReference type="ARBA" id="ARBA00023228"/>
    </source>
</evidence>
<evidence type="ECO:0000313" key="13">
    <source>
        <dbReference type="Proteomes" id="UP000887567"/>
    </source>
</evidence>
<evidence type="ECO:0000256" key="3">
    <source>
        <dbReference type="ARBA" id="ARBA00004656"/>
    </source>
</evidence>
<dbReference type="Gene3D" id="1.10.472.80">
    <property type="entry name" value="Ypt/Rab-GAP domain of gyp1p, domain 3"/>
    <property type="match status" value="1"/>
</dbReference>
<dbReference type="AlphaFoldDB" id="A0A913XH17"/>
<comment type="function">
    <text evidence="10">Non-catalytic component of the TSC-TBC complex, a multiprotein complex that acts as a negative regulator of the canonical mTORC1 complex, an evolutionarily conserved central nutrient sensor that stimulates anabolic reactions and macromolecule biosynthesis to promote cellular biomass generation and growth. The TSC-TBC complex acts as a GTPase-activating protein (GAP) for the small GTPase RHEB, a direct activator of the protein kinase activity of mTORC1. In absence of nutrients, the TSC-TBC complex inhibits mTORC1, thereby preventing phosphorylation of ribosomal protein S6 kinase (RPS6KB1 and RPS6KB2) and EIF4EBP1 (4E-BP1) by the mTORC1 signaling. The TSC-TBC complex is inactivated in response to nutrients, relieving inhibition of mTORC1.</text>
</comment>
<dbReference type="PANTHER" id="PTHR13530:SF3">
    <property type="entry name" value="TBC1 DOMAIN FAMILY MEMBER 7"/>
    <property type="match status" value="1"/>
</dbReference>
<evidence type="ECO:0000256" key="2">
    <source>
        <dbReference type="ARBA" id="ARBA00004541"/>
    </source>
</evidence>
<dbReference type="GO" id="GO:0032007">
    <property type="term" value="P:negative regulation of TOR signaling"/>
    <property type="evidence" value="ECO:0007669"/>
    <property type="project" value="TreeGrafter"/>
</dbReference>